<dbReference type="PANTHER" id="PTHR36440">
    <property type="entry name" value="PUTATIVE (AFU_ORTHOLOGUE AFUA_8G07350)-RELATED"/>
    <property type="match status" value="1"/>
</dbReference>
<dbReference type="PANTHER" id="PTHR36440:SF1">
    <property type="entry name" value="PUTATIVE (AFU_ORTHOLOGUE AFUA_8G07350)-RELATED"/>
    <property type="match status" value="1"/>
</dbReference>
<dbReference type="CDD" id="cd02215">
    <property type="entry name" value="cupin_QDO_N_C"/>
    <property type="match status" value="1"/>
</dbReference>
<accession>A0A3M8AJ49</accession>
<protein>
    <submittedName>
        <fullName evidence="2">Cupin domain-containing protein</fullName>
    </submittedName>
</protein>
<organism evidence="2 3">
    <name type="scientific">Agromyces tardus</name>
    <dbReference type="NCBI Taxonomy" id="2583849"/>
    <lineage>
        <taxon>Bacteria</taxon>
        <taxon>Bacillati</taxon>
        <taxon>Actinomycetota</taxon>
        <taxon>Actinomycetes</taxon>
        <taxon>Micrococcales</taxon>
        <taxon>Microbacteriaceae</taxon>
        <taxon>Agromyces</taxon>
    </lineage>
</organism>
<dbReference type="SUPFAM" id="SSF51182">
    <property type="entry name" value="RmlC-like cupins"/>
    <property type="match status" value="1"/>
</dbReference>
<name>A0A3M8AJ49_9MICO</name>
<reference evidence="2 3" key="1">
    <citation type="submission" date="2018-10" db="EMBL/GenBank/DDBJ databases">
        <title>Isolation, diversity and antibacterial activity of antinobacteria from the wheat rhizosphere soil.</title>
        <authorList>
            <person name="Sun T."/>
        </authorList>
    </citation>
    <scope>NUCLEOTIDE SEQUENCE [LARGE SCALE GENOMIC DNA]</scope>
    <source>
        <strain evidence="2 3">SJ-23</strain>
    </source>
</reference>
<keyword evidence="3" id="KW-1185">Reference proteome</keyword>
<evidence type="ECO:0000313" key="3">
    <source>
        <dbReference type="Proteomes" id="UP000275048"/>
    </source>
</evidence>
<gene>
    <name evidence="2" type="ORF">EDM22_06255</name>
</gene>
<evidence type="ECO:0000259" key="1">
    <source>
        <dbReference type="Pfam" id="PF07883"/>
    </source>
</evidence>
<dbReference type="InterPro" id="IPR011051">
    <property type="entry name" value="RmlC_Cupin_sf"/>
</dbReference>
<dbReference type="Proteomes" id="UP000275048">
    <property type="component" value="Unassembled WGS sequence"/>
</dbReference>
<dbReference type="OrthoDB" id="4227163at2"/>
<dbReference type="InterPro" id="IPR014710">
    <property type="entry name" value="RmlC-like_jellyroll"/>
</dbReference>
<dbReference type="Gene3D" id="2.60.120.10">
    <property type="entry name" value="Jelly Rolls"/>
    <property type="match status" value="1"/>
</dbReference>
<proteinExistence type="predicted"/>
<dbReference type="InterPro" id="IPR013096">
    <property type="entry name" value="Cupin_2"/>
</dbReference>
<feature type="domain" description="Cupin type-2" evidence="1">
    <location>
        <begin position="72"/>
        <end position="133"/>
    </location>
</feature>
<dbReference type="EMBL" id="RHHB01000007">
    <property type="protein sequence ID" value="RNB50607.1"/>
    <property type="molecule type" value="Genomic_DNA"/>
</dbReference>
<evidence type="ECO:0000313" key="2">
    <source>
        <dbReference type="EMBL" id="RNB50607.1"/>
    </source>
</evidence>
<comment type="caution">
    <text evidence="2">The sequence shown here is derived from an EMBL/GenBank/DDBJ whole genome shotgun (WGS) entry which is preliminary data.</text>
</comment>
<dbReference type="AlphaFoldDB" id="A0A3M8AJ49"/>
<dbReference type="Pfam" id="PF07883">
    <property type="entry name" value="Cupin_2"/>
    <property type="match status" value="1"/>
</dbReference>
<sequence length="191" mass="21148">MAPLLHKEVSMTTFPADDPDKVPFAGILPAAPQPYVLGNGEGEKSLVFDQLFEILLSGDETDDQYGAWTMKARQGDRIPAHIHLQTHEFFYVVDGEISVWMDDQADYHSKTTLTTGDFAYVPAGIVHAFKIENTTTVFGAGTAGFERFFHAIGEKTDAAEPQGVYVPDFGVMRAAGEKYATVFMPEFQFRD</sequence>
<dbReference type="InterPro" id="IPR053146">
    <property type="entry name" value="QDO-like"/>
</dbReference>